<protein>
    <submittedName>
        <fullName evidence="1">Uncharacterized protein</fullName>
    </submittedName>
</protein>
<evidence type="ECO:0000313" key="2">
    <source>
        <dbReference type="Proteomes" id="UP000265703"/>
    </source>
</evidence>
<accession>A0A397SHE9</accession>
<name>A0A397SHE9_9GLOM</name>
<dbReference type="Proteomes" id="UP000265703">
    <property type="component" value="Unassembled WGS sequence"/>
</dbReference>
<dbReference type="EMBL" id="QKYT01000501">
    <property type="protein sequence ID" value="RIA84329.1"/>
    <property type="molecule type" value="Genomic_DNA"/>
</dbReference>
<evidence type="ECO:0000313" key="1">
    <source>
        <dbReference type="EMBL" id="RIA84329.1"/>
    </source>
</evidence>
<keyword evidence="2" id="KW-1185">Reference proteome</keyword>
<reference evidence="1 2" key="1">
    <citation type="submission" date="2018-06" db="EMBL/GenBank/DDBJ databases">
        <title>Comparative genomics reveals the genomic features of Rhizophagus irregularis, R. cerebriforme, R. diaphanum and Gigaspora rosea, and their symbiotic lifestyle signature.</title>
        <authorList>
            <person name="Morin E."/>
            <person name="San Clemente H."/>
            <person name="Chen E.C.H."/>
            <person name="De La Providencia I."/>
            <person name="Hainaut M."/>
            <person name="Kuo A."/>
            <person name="Kohler A."/>
            <person name="Murat C."/>
            <person name="Tang N."/>
            <person name="Roy S."/>
            <person name="Loubradou J."/>
            <person name="Henrissat B."/>
            <person name="Grigoriev I.V."/>
            <person name="Corradi N."/>
            <person name="Roux C."/>
            <person name="Martin F.M."/>
        </authorList>
    </citation>
    <scope>NUCLEOTIDE SEQUENCE [LARGE SCALE GENOMIC DNA]</scope>
    <source>
        <strain evidence="1 2">DAOM 227022</strain>
    </source>
</reference>
<comment type="caution">
    <text evidence="1">The sequence shown here is derived from an EMBL/GenBank/DDBJ whole genome shotgun (WGS) entry which is preliminary data.</text>
</comment>
<dbReference type="AlphaFoldDB" id="A0A397SHE9"/>
<organism evidence="1 2">
    <name type="scientific">Glomus cerebriforme</name>
    <dbReference type="NCBI Taxonomy" id="658196"/>
    <lineage>
        <taxon>Eukaryota</taxon>
        <taxon>Fungi</taxon>
        <taxon>Fungi incertae sedis</taxon>
        <taxon>Mucoromycota</taxon>
        <taxon>Glomeromycotina</taxon>
        <taxon>Glomeromycetes</taxon>
        <taxon>Glomerales</taxon>
        <taxon>Glomeraceae</taxon>
        <taxon>Glomus</taxon>
    </lineage>
</organism>
<gene>
    <name evidence="1" type="ORF">C1645_832443</name>
</gene>
<proteinExistence type="predicted"/>
<sequence length="74" mass="8749">MNDEVIKKHFSEIELQEIEEVPSPKIPDYLSQDVIEYLNKFINKNTTNDMHVVLNEWMTSLIQNGCLHKNCDRD</sequence>
<dbReference type="OrthoDB" id="2427805at2759"/>